<dbReference type="STRING" id="945553.A0A0D2Q3A9"/>
<dbReference type="PANTHER" id="PTHR46300">
    <property type="entry name" value="P450, PUTATIVE (EUROFUNG)-RELATED-RELATED"/>
    <property type="match status" value="1"/>
</dbReference>
<sequence>MADELLGWEWDFAHMPYTDRWRRHRRLFHQYFQPRNITVFYPFQKRMTVTLLGQLADSPDNFVAHIRQYVASIVLRAAYGYEVKEENDFYIKLVHSAMEPLHPAIHATRSSLVDFLPSLKFVPSWMPGAGFKRLALANAPKSQALRDIPFNAVKTSMAEGVAQRSFVYDNLEKIHSENPLGVEEEEIVRNCAGIVYLGGCINRCTVSLLTAWILAMALYPEVQQRAQKEIENVIGTGRLPEFTDIVSLPYVEAIVLETMRWHPVTPLGLPHLTLHDDVYNGYKIPAGSTITVNTRAILHDEGLYPEPSKFDPDRFLQNGNISFDSQPDPLVAGGFGFGRRVCPGRHLAMNSARIAILSILATYNISKAVDARDETIEPLLRGVTDGVISHPQTYKVQITPRSIGHVQLVESAKTE</sequence>
<dbReference type="PROSITE" id="PS00086">
    <property type="entry name" value="CYTOCHROME_P450"/>
    <property type="match status" value="1"/>
</dbReference>
<dbReference type="Proteomes" id="UP000054270">
    <property type="component" value="Unassembled WGS sequence"/>
</dbReference>
<keyword evidence="6 10" id="KW-0560">Oxidoreductase</keyword>
<dbReference type="Pfam" id="PF00067">
    <property type="entry name" value="p450"/>
    <property type="match status" value="1"/>
</dbReference>
<dbReference type="AlphaFoldDB" id="A0A0D2Q3A9"/>
<organism evidence="11 12">
    <name type="scientific">Hypholoma sublateritium (strain FD-334 SS-4)</name>
    <dbReference type="NCBI Taxonomy" id="945553"/>
    <lineage>
        <taxon>Eukaryota</taxon>
        <taxon>Fungi</taxon>
        <taxon>Dikarya</taxon>
        <taxon>Basidiomycota</taxon>
        <taxon>Agaricomycotina</taxon>
        <taxon>Agaricomycetes</taxon>
        <taxon>Agaricomycetidae</taxon>
        <taxon>Agaricales</taxon>
        <taxon>Agaricineae</taxon>
        <taxon>Strophariaceae</taxon>
        <taxon>Hypholoma</taxon>
    </lineage>
</organism>
<dbReference type="PRINTS" id="PR00463">
    <property type="entry name" value="EP450I"/>
</dbReference>
<protein>
    <recommendedName>
        <fullName evidence="13">Cytochrome P450</fullName>
    </recommendedName>
</protein>
<evidence type="ECO:0000256" key="7">
    <source>
        <dbReference type="ARBA" id="ARBA00023004"/>
    </source>
</evidence>
<dbReference type="InterPro" id="IPR001128">
    <property type="entry name" value="Cyt_P450"/>
</dbReference>
<keyword evidence="4 9" id="KW-0349">Heme</keyword>
<feature type="binding site" description="axial binding residue" evidence="9">
    <location>
        <position position="342"/>
    </location>
    <ligand>
        <name>heme</name>
        <dbReference type="ChEBI" id="CHEBI:30413"/>
    </ligand>
    <ligandPart>
        <name>Fe</name>
        <dbReference type="ChEBI" id="CHEBI:18248"/>
    </ligandPart>
</feature>
<dbReference type="GO" id="GO:0005506">
    <property type="term" value="F:iron ion binding"/>
    <property type="evidence" value="ECO:0007669"/>
    <property type="project" value="InterPro"/>
</dbReference>
<evidence type="ECO:0000256" key="4">
    <source>
        <dbReference type="ARBA" id="ARBA00022617"/>
    </source>
</evidence>
<name>A0A0D2Q3A9_HYPSF</name>
<dbReference type="InterPro" id="IPR017972">
    <property type="entry name" value="Cyt_P450_CS"/>
</dbReference>
<reference evidence="12" key="1">
    <citation type="submission" date="2014-04" db="EMBL/GenBank/DDBJ databases">
        <title>Evolutionary Origins and Diversification of the Mycorrhizal Mutualists.</title>
        <authorList>
            <consortium name="DOE Joint Genome Institute"/>
            <consortium name="Mycorrhizal Genomics Consortium"/>
            <person name="Kohler A."/>
            <person name="Kuo A."/>
            <person name="Nagy L.G."/>
            <person name="Floudas D."/>
            <person name="Copeland A."/>
            <person name="Barry K.W."/>
            <person name="Cichocki N."/>
            <person name="Veneault-Fourrey C."/>
            <person name="LaButti K."/>
            <person name="Lindquist E.A."/>
            <person name="Lipzen A."/>
            <person name="Lundell T."/>
            <person name="Morin E."/>
            <person name="Murat C."/>
            <person name="Riley R."/>
            <person name="Ohm R."/>
            <person name="Sun H."/>
            <person name="Tunlid A."/>
            <person name="Henrissat B."/>
            <person name="Grigoriev I.V."/>
            <person name="Hibbett D.S."/>
            <person name="Martin F."/>
        </authorList>
    </citation>
    <scope>NUCLEOTIDE SEQUENCE [LARGE SCALE GENOMIC DNA]</scope>
    <source>
        <strain evidence="12">FD-334 SS-4</strain>
    </source>
</reference>
<keyword evidence="7 9" id="KW-0408">Iron</keyword>
<evidence type="ECO:0000256" key="8">
    <source>
        <dbReference type="ARBA" id="ARBA00023033"/>
    </source>
</evidence>
<comment type="pathway">
    <text evidence="2">Secondary metabolite biosynthesis.</text>
</comment>
<dbReference type="EMBL" id="KN817529">
    <property type="protein sequence ID" value="KJA26055.1"/>
    <property type="molecule type" value="Genomic_DNA"/>
</dbReference>
<dbReference type="SUPFAM" id="SSF48264">
    <property type="entry name" value="Cytochrome P450"/>
    <property type="match status" value="1"/>
</dbReference>
<evidence type="ECO:0000256" key="9">
    <source>
        <dbReference type="PIRSR" id="PIRSR602401-1"/>
    </source>
</evidence>
<evidence type="ECO:0000256" key="6">
    <source>
        <dbReference type="ARBA" id="ARBA00023002"/>
    </source>
</evidence>
<evidence type="ECO:0008006" key="13">
    <source>
        <dbReference type="Google" id="ProtNLM"/>
    </source>
</evidence>
<dbReference type="OMA" id="DMSHKED"/>
<dbReference type="InterPro" id="IPR050364">
    <property type="entry name" value="Cytochrome_P450_fung"/>
</dbReference>
<keyword evidence="12" id="KW-1185">Reference proteome</keyword>
<dbReference type="GO" id="GO:0020037">
    <property type="term" value="F:heme binding"/>
    <property type="evidence" value="ECO:0007669"/>
    <property type="project" value="InterPro"/>
</dbReference>
<dbReference type="InterPro" id="IPR002401">
    <property type="entry name" value="Cyt_P450_E_grp-I"/>
</dbReference>
<evidence type="ECO:0000313" key="11">
    <source>
        <dbReference type="EMBL" id="KJA26055.1"/>
    </source>
</evidence>
<comment type="similarity">
    <text evidence="3 10">Belongs to the cytochrome P450 family.</text>
</comment>
<dbReference type="OrthoDB" id="2789670at2759"/>
<evidence type="ECO:0000256" key="5">
    <source>
        <dbReference type="ARBA" id="ARBA00022723"/>
    </source>
</evidence>
<dbReference type="PRINTS" id="PR00385">
    <property type="entry name" value="P450"/>
</dbReference>
<dbReference type="CDD" id="cd11065">
    <property type="entry name" value="CYP64-like"/>
    <property type="match status" value="1"/>
</dbReference>
<proteinExistence type="inferred from homology"/>
<dbReference type="PANTHER" id="PTHR46300:SF7">
    <property type="entry name" value="P450, PUTATIVE (EUROFUNG)-RELATED"/>
    <property type="match status" value="1"/>
</dbReference>
<comment type="cofactor">
    <cofactor evidence="1 9">
        <name>heme</name>
        <dbReference type="ChEBI" id="CHEBI:30413"/>
    </cofactor>
</comment>
<gene>
    <name evidence="11" type="ORF">HYPSUDRAFT_64267</name>
</gene>
<dbReference type="GO" id="GO:0016705">
    <property type="term" value="F:oxidoreductase activity, acting on paired donors, with incorporation or reduction of molecular oxygen"/>
    <property type="evidence" value="ECO:0007669"/>
    <property type="project" value="InterPro"/>
</dbReference>
<dbReference type="InterPro" id="IPR036396">
    <property type="entry name" value="Cyt_P450_sf"/>
</dbReference>
<evidence type="ECO:0000256" key="10">
    <source>
        <dbReference type="RuleBase" id="RU000461"/>
    </source>
</evidence>
<dbReference type="GO" id="GO:0004497">
    <property type="term" value="F:monooxygenase activity"/>
    <property type="evidence" value="ECO:0007669"/>
    <property type="project" value="UniProtKB-KW"/>
</dbReference>
<evidence type="ECO:0000256" key="3">
    <source>
        <dbReference type="ARBA" id="ARBA00010617"/>
    </source>
</evidence>
<accession>A0A0D2Q3A9</accession>
<evidence type="ECO:0000313" key="12">
    <source>
        <dbReference type="Proteomes" id="UP000054270"/>
    </source>
</evidence>
<dbReference type="Gene3D" id="1.10.630.10">
    <property type="entry name" value="Cytochrome P450"/>
    <property type="match status" value="1"/>
</dbReference>
<keyword evidence="8 10" id="KW-0503">Monooxygenase</keyword>
<keyword evidence="5 9" id="KW-0479">Metal-binding</keyword>
<evidence type="ECO:0000256" key="1">
    <source>
        <dbReference type="ARBA" id="ARBA00001971"/>
    </source>
</evidence>
<evidence type="ECO:0000256" key="2">
    <source>
        <dbReference type="ARBA" id="ARBA00005179"/>
    </source>
</evidence>